<dbReference type="SMART" id="SM00575">
    <property type="entry name" value="ZnF_PMZ"/>
    <property type="match status" value="1"/>
</dbReference>
<evidence type="ECO:0000256" key="1">
    <source>
        <dbReference type="ARBA" id="ARBA00022723"/>
    </source>
</evidence>
<dbReference type="PROSITE" id="PS50966">
    <property type="entry name" value="ZF_SWIM"/>
    <property type="match status" value="1"/>
</dbReference>
<evidence type="ECO:0000313" key="6">
    <source>
        <dbReference type="Proteomes" id="UP001515500"/>
    </source>
</evidence>
<dbReference type="RefSeq" id="XP_039116652.1">
    <property type="nucleotide sequence ID" value="XM_039260718.1"/>
</dbReference>
<dbReference type="InterPro" id="IPR018289">
    <property type="entry name" value="MULE_transposase_dom"/>
</dbReference>
<dbReference type="Proteomes" id="UP001515500">
    <property type="component" value="Chromosome 21"/>
</dbReference>
<dbReference type="GO" id="GO:0008270">
    <property type="term" value="F:zinc ion binding"/>
    <property type="evidence" value="ECO:0007669"/>
    <property type="project" value="UniProtKB-KW"/>
</dbReference>
<dbReference type="Pfam" id="PF03108">
    <property type="entry name" value="DBD_Tnp_Mut"/>
    <property type="match status" value="1"/>
</dbReference>
<keyword evidence="6" id="KW-1185">Reference proteome</keyword>
<name>A0AB40AP61_DIOCR</name>
<dbReference type="Gene3D" id="3.10.20.90">
    <property type="entry name" value="Phosphatidylinositol 3-kinase Catalytic Subunit, Chain A, domain 1"/>
    <property type="match status" value="1"/>
</dbReference>
<proteinExistence type="predicted"/>
<dbReference type="Pfam" id="PF10551">
    <property type="entry name" value="MULE"/>
    <property type="match status" value="1"/>
</dbReference>
<dbReference type="CDD" id="cd06410">
    <property type="entry name" value="PB1_UP2"/>
    <property type="match status" value="1"/>
</dbReference>
<gene>
    <name evidence="7" type="primary">LOC120252539</name>
</gene>
<dbReference type="Pfam" id="PF00564">
    <property type="entry name" value="PB1"/>
    <property type="match status" value="1"/>
</dbReference>
<evidence type="ECO:0000313" key="7">
    <source>
        <dbReference type="RefSeq" id="XP_039116652.1"/>
    </source>
</evidence>
<evidence type="ECO:0000256" key="3">
    <source>
        <dbReference type="ARBA" id="ARBA00022833"/>
    </source>
</evidence>
<dbReference type="AlphaFoldDB" id="A0AB40AP61"/>
<organism evidence="6 7">
    <name type="scientific">Dioscorea cayennensis subsp. rotundata</name>
    <name type="common">White Guinea yam</name>
    <name type="synonym">Dioscorea rotundata</name>
    <dbReference type="NCBI Taxonomy" id="55577"/>
    <lineage>
        <taxon>Eukaryota</taxon>
        <taxon>Viridiplantae</taxon>
        <taxon>Streptophyta</taxon>
        <taxon>Embryophyta</taxon>
        <taxon>Tracheophyta</taxon>
        <taxon>Spermatophyta</taxon>
        <taxon>Magnoliopsida</taxon>
        <taxon>Liliopsida</taxon>
        <taxon>Dioscoreales</taxon>
        <taxon>Dioscoreaceae</taxon>
        <taxon>Dioscorea</taxon>
    </lineage>
</organism>
<dbReference type="SUPFAM" id="SSF54277">
    <property type="entry name" value="CAD &amp; PB1 domains"/>
    <property type="match status" value="1"/>
</dbReference>
<evidence type="ECO:0000256" key="2">
    <source>
        <dbReference type="ARBA" id="ARBA00022771"/>
    </source>
</evidence>
<dbReference type="InterPro" id="IPR006564">
    <property type="entry name" value="Znf_PMZ"/>
</dbReference>
<feature type="domain" description="SWIM-type" evidence="5">
    <location>
        <begin position="591"/>
        <end position="623"/>
    </location>
</feature>
<sequence>MAGGRIVTICQFGGEFVTNSDGSMSYDGGDAKAMEINREMKFSEFKSELSSMFDSSTDGFTIKYFLPNNKKTLITVSNDNDLKRMVDFNADSATTDVYVLKKNRNRTIIRSTPADSGTSTDGNTAVVAPRRGAKRLRLSTTGQEGLITGVGQVFDGPKPFRDALQKYGATNNFSFKFIKNDAASVIAECSVEGCSWRIQASRSAKKEFTIKKMNDTHTCGRVISKEGHRLASQQWVANIIKDKLRDSPDYKPREILNDLQREYGLNLNYAQAWRGRSIAEKELNNSHKEACDQLNWFCNRIMETNPGSVAVLQTTGDMRFHVFVAFHASLGGFEHGCRPLIFLDAIPLKANKQWKLLVATAVDGENNIFPVSFSVAEAETNDNWLWFLVQLKSAFSMSRTITFVSNKQNGLEEAVAQVFEDSYHGYCVHQLIENFKAELDESWTQEVKDVLVHTFERCVFACKVEEFNECVTSIKAESQELSEWVLASKPEIWSNAYFKGHRFGHYYSNAADTFNNWISMRYEPSLVQIVDVIRCKMMEMMYSRRESSNTWTEALTPSVNRRMEEEMVKAQALNVVCTSGSVFEVQDDSINVVNIETWECTCRRWQVFGLPCMHALAVIERTDGCVYDFCSKYFLTEYFRSTYALSINPIPDAGWPGCGDPVHSPVSCPPRTRRMVGRPKVKPATPRVSIKRSNRCGRCKSFGHNKQTCKSPA</sequence>
<dbReference type="InterPro" id="IPR007527">
    <property type="entry name" value="Znf_SWIM"/>
</dbReference>
<keyword evidence="1" id="KW-0479">Metal-binding</keyword>
<dbReference type="SMART" id="SM00666">
    <property type="entry name" value="PB1"/>
    <property type="match status" value="1"/>
</dbReference>
<dbReference type="InterPro" id="IPR000270">
    <property type="entry name" value="PB1_dom"/>
</dbReference>
<reference evidence="7" key="1">
    <citation type="submission" date="2025-08" db="UniProtKB">
        <authorList>
            <consortium name="RefSeq"/>
        </authorList>
    </citation>
    <scope>IDENTIFICATION</scope>
</reference>
<keyword evidence="2 4" id="KW-0863">Zinc-finger</keyword>
<dbReference type="PANTHER" id="PTHR31973">
    <property type="entry name" value="POLYPROTEIN, PUTATIVE-RELATED"/>
    <property type="match status" value="1"/>
</dbReference>
<keyword evidence="3" id="KW-0862">Zinc</keyword>
<evidence type="ECO:0000259" key="5">
    <source>
        <dbReference type="PROSITE" id="PS50966"/>
    </source>
</evidence>
<accession>A0AB40AP61</accession>
<protein>
    <submittedName>
        <fullName evidence="7">Uncharacterized protein LOC120252539</fullName>
    </submittedName>
</protein>
<dbReference type="InterPro" id="IPR004332">
    <property type="entry name" value="Transposase_MuDR"/>
</dbReference>
<dbReference type="GeneID" id="120252539"/>
<dbReference type="PANTHER" id="PTHR31973:SF194">
    <property type="entry name" value="OS06G0632700 PROTEIN"/>
    <property type="match status" value="1"/>
</dbReference>
<evidence type="ECO:0000256" key="4">
    <source>
        <dbReference type="PROSITE-ProRule" id="PRU00325"/>
    </source>
</evidence>
<dbReference type="Pfam" id="PF04434">
    <property type="entry name" value="SWIM"/>
    <property type="match status" value="1"/>
</dbReference>